<evidence type="ECO:0000256" key="1">
    <source>
        <dbReference type="ARBA" id="ARBA00004651"/>
    </source>
</evidence>
<dbReference type="NCBIfam" id="TIGR03434">
    <property type="entry name" value="ADOP"/>
    <property type="match status" value="1"/>
</dbReference>
<dbReference type="GO" id="GO:0005886">
    <property type="term" value="C:plasma membrane"/>
    <property type="evidence" value="ECO:0007669"/>
    <property type="project" value="UniProtKB-SubCell"/>
</dbReference>
<keyword evidence="3 7" id="KW-0812">Transmembrane</keyword>
<accession>A0A7W8D530</accession>
<dbReference type="InterPro" id="IPR003838">
    <property type="entry name" value="ABC3_permease_C"/>
</dbReference>
<feature type="domain" description="ABC3 transporter permease C-terminal" evidence="8">
    <location>
        <begin position="689"/>
        <end position="802"/>
    </location>
</feature>
<dbReference type="InterPro" id="IPR025857">
    <property type="entry name" value="MacB_PCD"/>
</dbReference>
<comment type="similarity">
    <text evidence="6">Belongs to the ABC-4 integral membrane protein family.</text>
</comment>
<dbReference type="Pfam" id="PF12704">
    <property type="entry name" value="MacB_PCD"/>
    <property type="match status" value="2"/>
</dbReference>
<evidence type="ECO:0000259" key="8">
    <source>
        <dbReference type="Pfam" id="PF02687"/>
    </source>
</evidence>
<dbReference type="InterPro" id="IPR050250">
    <property type="entry name" value="Macrolide_Exporter_MacB"/>
</dbReference>
<feature type="transmembrane region" description="Helical" evidence="7">
    <location>
        <begin position="362"/>
        <end position="382"/>
    </location>
</feature>
<feature type="domain" description="MacB-like periplasmic core" evidence="9">
    <location>
        <begin position="23"/>
        <end position="233"/>
    </location>
</feature>
<sequence length="809" mass="85052">MASLLHDLRIAARSLRQRPGFFATAVLTLALGVGAVAAIFTVYDAVLLKPLPFAHADRIVRVMREQPPVTSSPVSAPMFKEWQDAGSEVFDAFGAFVGRTAVLRGQGEAERLTGYAVTPGFWDVFGQPVALGRAFGDEEETRNERVAVIGDALWRNRFDADPAILGREIQIDGVATRIVGVAAAGFRYPSDAQVWTPTFVPANGAGRGSNSYSVIARLAPGAGVAQADAAMARVTQWQAKEFPDNHTGLTARIEPLPALVGARVRAPLAVLLGASALVLLIACANLANLMLARAQARTQELALRRAMGAGRMRLLREVMAESLLIAGVGTLAALLVAQPATQALLSLAPDLLPAFNHPQVDLRVVAVTAGVALATLLLFGAWPGWRAAGVDPAQALQGASRSQTGSRRQMRARAALVSAEIAVALTLLAGAGLLIDSLRRLGEVDPGVASAQVITARVSLPMPVRAPGETFDVTATNARAALDPMLAAIEARLRALPGVRSVAFTDELPVSGDTGWSGSFEVVGHPIEEATLAVFRFVGPDYFATFGIDVDAGRAFEAHDGSQALFPTDMLVNRTFVDTYLGGADALGRQVTVYDGSEKTIVGVVEDVRQQGLDQDTIAEVYFPVRNAPMGELALAVAVDGDAMAFAPMLRDALRETVPDAPVFSIRTMDEVMARTTAMRRFNMTLMSVFAGVALLLSAIGLYGVIAYSVGQRRREIGLRQAIGARAVDVHRLMLGAGLRMIVPGLVVGLVGALLLGRAIASQLYGVGAADPLVLGSVAAVLALVALAACAVPTLRAARASPMDALRSD</sequence>
<feature type="transmembrane region" description="Helical" evidence="7">
    <location>
        <begin position="686"/>
        <end position="710"/>
    </location>
</feature>
<evidence type="ECO:0000313" key="11">
    <source>
        <dbReference type="Proteomes" id="UP000521199"/>
    </source>
</evidence>
<dbReference type="EMBL" id="JACHHP010000001">
    <property type="protein sequence ID" value="MBB5206940.1"/>
    <property type="molecule type" value="Genomic_DNA"/>
</dbReference>
<reference evidence="10 11" key="1">
    <citation type="submission" date="2020-08" db="EMBL/GenBank/DDBJ databases">
        <title>Genomic Encyclopedia of Type Strains, Phase IV (KMG-IV): sequencing the most valuable type-strain genomes for metagenomic binning, comparative biology and taxonomic classification.</title>
        <authorList>
            <person name="Goeker M."/>
        </authorList>
    </citation>
    <scope>NUCLEOTIDE SEQUENCE [LARGE SCALE GENOMIC DNA]</scope>
    <source>
        <strain evidence="10 11">DSM 24163</strain>
    </source>
</reference>
<dbReference type="GO" id="GO:0022857">
    <property type="term" value="F:transmembrane transporter activity"/>
    <property type="evidence" value="ECO:0007669"/>
    <property type="project" value="TreeGrafter"/>
</dbReference>
<proteinExistence type="inferred from homology"/>
<feature type="domain" description="MacB-like periplasmic core" evidence="9">
    <location>
        <begin position="470"/>
        <end position="629"/>
    </location>
</feature>
<feature type="transmembrane region" description="Helical" evidence="7">
    <location>
        <begin position="773"/>
        <end position="795"/>
    </location>
</feature>
<evidence type="ECO:0000256" key="5">
    <source>
        <dbReference type="ARBA" id="ARBA00023136"/>
    </source>
</evidence>
<feature type="transmembrane region" description="Helical" evidence="7">
    <location>
        <begin position="21"/>
        <end position="43"/>
    </location>
</feature>
<organism evidence="10 11">
    <name type="scientific">Chiayiivirga flava</name>
    <dbReference type="NCBI Taxonomy" id="659595"/>
    <lineage>
        <taxon>Bacteria</taxon>
        <taxon>Pseudomonadati</taxon>
        <taxon>Pseudomonadota</taxon>
        <taxon>Gammaproteobacteria</taxon>
        <taxon>Lysobacterales</taxon>
        <taxon>Lysobacteraceae</taxon>
        <taxon>Chiayiivirga</taxon>
    </lineage>
</organism>
<evidence type="ECO:0000256" key="4">
    <source>
        <dbReference type="ARBA" id="ARBA00022989"/>
    </source>
</evidence>
<protein>
    <submittedName>
        <fullName evidence="10">Putative permease</fullName>
    </submittedName>
</protein>
<dbReference type="RefSeq" id="WP_183959387.1">
    <property type="nucleotide sequence ID" value="NZ_JACHHP010000001.1"/>
</dbReference>
<dbReference type="AlphaFoldDB" id="A0A7W8D530"/>
<evidence type="ECO:0000256" key="6">
    <source>
        <dbReference type="ARBA" id="ARBA00038076"/>
    </source>
</evidence>
<dbReference type="InterPro" id="IPR017800">
    <property type="entry name" value="ADOP"/>
</dbReference>
<keyword evidence="5 7" id="KW-0472">Membrane</keyword>
<gene>
    <name evidence="10" type="ORF">HNQ52_000456</name>
</gene>
<dbReference type="PANTHER" id="PTHR30572">
    <property type="entry name" value="MEMBRANE COMPONENT OF TRANSPORTER-RELATED"/>
    <property type="match status" value="1"/>
</dbReference>
<evidence type="ECO:0000256" key="7">
    <source>
        <dbReference type="SAM" id="Phobius"/>
    </source>
</evidence>
<feature type="transmembrane region" description="Helical" evidence="7">
    <location>
        <begin position="314"/>
        <end position="337"/>
    </location>
</feature>
<comment type="caution">
    <text evidence="10">The sequence shown here is derived from an EMBL/GenBank/DDBJ whole genome shotgun (WGS) entry which is preliminary data.</text>
</comment>
<feature type="domain" description="ABC3 transporter permease C-terminal" evidence="8">
    <location>
        <begin position="274"/>
        <end position="391"/>
    </location>
</feature>
<evidence type="ECO:0000256" key="3">
    <source>
        <dbReference type="ARBA" id="ARBA00022692"/>
    </source>
</evidence>
<keyword evidence="11" id="KW-1185">Reference proteome</keyword>
<dbReference type="Proteomes" id="UP000521199">
    <property type="component" value="Unassembled WGS sequence"/>
</dbReference>
<feature type="transmembrane region" description="Helical" evidence="7">
    <location>
        <begin position="741"/>
        <end position="761"/>
    </location>
</feature>
<dbReference type="PANTHER" id="PTHR30572:SF4">
    <property type="entry name" value="ABC TRANSPORTER PERMEASE YTRF"/>
    <property type="match status" value="1"/>
</dbReference>
<evidence type="ECO:0000313" key="10">
    <source>
        <dbReference type="EMBL" id="MBB5206940.1"/>
    </source>
</evidence>
<evidence type="ECO:0000259" key="9">
    <source>
        <dbReference type="Pfam" id="PF12704"/>
    </source>
</evidence>
<feature type="transmembrane region" description="Helical" evidence="7">
    <location>
        <begin position="268"/>
        <end position="293"/>
    </location>
</feature>
<comment type="subcellular location">
    <subcellularLocation>
        <location evidence="1">Cell membrane</location>
        <topology evidence="1">Multi-pass membrane protein</topology>
    </subcellularLocation>
</comment>
<feature type="transmembrane region" description="Helical" evidence="7">
    <location>
        <begin position="414"/>
        <end position="435"/>
    </location>
</feature>
<keyword evidence="4 7" id="KW-1133">Transmembrane helix</keyword>
<keyword evidence="2" id="KW-1003">Cell membrane</keyword>
<name>A0A7W8D530_9GAMM</name>
<dbReference type="Pfam" id="PF02687">
    <property type="entry name" value="FtsX"/>
    <property type="match status" value="2"/>
</dbReference>
<evidence type="ECO:0000256" key="2">
    <source>
        <dbReference type="ARBA" id="ARBA00022475"/>
    </source>
</evidence>